<dbReference type="SMART" id="SM00220">
    <property type="entry name" value="S_TKc"/>
    <property type="match status" value="1"/>
</dbReference>
<evidence type="ECO:0000256" key="7">
    <source>
        <dbReference type="ARBA" id="ARBA00047899"/>
    </source>
</evidence>
<keyword evidence="10" id="KW-0472">Membrane</keyword>
<keyword evidence="5 13" id="KW-0418">Kinase</keyword>
<keyword evidence="2" id="KW-0723">Serine/threonine-protein kinase</keyword>
<dbReference type="InterPro" id="IPR005543">
    <property type="entry name" value="PASTA_dom"/>
</dbReference>
<evidence type="ECO:0000256" key="6">
    <source>
        <dbReference type="ARBA" id="ARBA00022840"/>
    </source>
</evidence>
<evidence type="ECO:0000259" key="12">
    <source>
        <dbReference type="PROSITE" id="PS51178"/>
    </source>
</evidence>
<comment type="caution">
    <text evidence="13">The sequence shown here is derived from an EMBL/GenBank/DDBJ whole genome shotgun (WGS) entry which is preliminary data.</text>
</comment>
<keyword evidence="4 9" id="KW-0547">Nucleotide-binding</keyword>
<dbReference type="CDD" id="cd06577">
    <property type="entry name" value="PASTA_pknB"/>
    <property type="match status" value="3"/>
</dbReference>
<dbReference type="InterPro" id="IPR008271">
    <property type="entry name" value="Ser/Thr_kinase_AS"/>
</dbReference>
<keyword evidence="3" id="KW-0808">Transferase</keyword>
<dbReference type="InterPro" id="IPR017441">
    <property type="entry name" value="Protein_kinase_ATP_BS"/>
</dbReference>
<evidence type="ECO:0000256" key="2">
    <source>
        <dbReference type="ARBA" id="ARBA00022527"/>
    </source>
</evidence>
<dbReference type="SUPFAM" id="SSF56112">
    <property type="entry name" value="Protein kinase-like (PK-like)"/>
    <property type="match status" value="1"/>
</dbReference>
<feature type="binding site" evidence="9">
    <location>
        <position position="39"/>
    </location>
    <ligand>
        <name>ATP</name>
        <dbReference type="ChEBI" id="CHEBI:30616"/>
    </ligand>
</feature>
<dbReference type="PROSITE" id="PS00108">
    <property type="entry name" value="PROTEIN_KINASE_ST"/>
    <property type="match status" value="1"/>
</dbReference>
<keyword evidence="10" id="KW-0812">Transmembrane</keyword>
<dbReference type="Pfam" id="PF03793">
    <property type="entry name" value="PASTA"/>
    <property type="match status" value="3"/>
</dbReference>
<dbReference type="Gene3D" id="2.60.40.2560">
    <property type="match status" value="1"/>
</dbReference>
<dbReference type="RefSeq" id="WP_317934725.1">
    <property type="nucleotide sequence ID" value="NZ_JAUBDH010000002.1"/>
</dbReference>
<keyword evidence="10" id="KW-1133">Transmembrane helix</keyword>
<evidence type="ECO:0000313" key="14">
    <source>
        <dbReference type="Proteomes" id="UP001280629"/>
    </source>
</evidence>
<dbReference type="SMART" id="SM00740">
    <property type="entry name" value="PASTA"/>
    <property type="match status" value="3"/>
</dbReference>
<comment type="catalytic activity">
    <reaction evidence="8">
        <text>L-seryl-[protein] + ATP = O-phospho-L-seryl-[protein] + ADP + H(+)</text>
        <dbReference type="Rhea" id="RHEA:17989"/>
        <dbReference type="Rhea" id="RHEA-COMP:9863"/>
        <dbReference type="Rhea" id="RHEA-COMP:11604"/>
        <dbReference type="ChEBI" id="CHEBI:15378"/>
        <dbReference type="ChEBI" id="CHEBI:29999"/>
        <dbReference type="ChEBI" id="CHEBI:30616"/>
        <dbReference type="ChEBI" id="CHEBI:83421"/>
        <dbReference type="ChEBI" id="CHEBI:456216"/>
        <dbReference type="EC" id="2.7.11.1"/>
    </reaction>
</comment>
<dbReference type="CDD" id="cd14014">
    <property type="entry name" value="STKc_PknB_like"/>
    <property type="match status" value="1"/>
</dbReference>
<comment type="catalytic activity">
    <reaction evidence="7">
        <text>L-threonyl-[protein] + ATP = O-phospho-L-threonyl-[protein] + ADP + H(+)</text>
        <dbReference type="Rhea" id="RHEA:46608"/>
        <dbReference type="Rhea" id="RHEA-COMP:11060"/>
        <dbReference type="Rhea" id="RHEA-COMP:11605"/>
        <dbReference type="ChEBI" id="CHEBI:15378"/>
        <dbReference type="ChEBI" id="CHEBI:30013"/>
        <dbReference type="ChEBI" id="CHEBI:30616"/>
        <dbReference type="ChEBI" id="CHEBI:61977"/>
        <dbReference type="ChEBI" id="CHEBI:456216"/>
        <dbReference type="EC" id="2.7.11.1"/>
    </reaction>
</comment>
<evidence type="ECO:0000256" key="1">
    <source>
        <dbReference type="ARBA" id="ARBA00012513"/>
    </source>
</evidence>
<dbReference type="Pfam" id="PF21160">
    <property type="entry name" value="PrkC-like_PASTA-like"/>
    <property type="match status" value="1"/>
</dbReference>
<evidence type="ECO:0000256" key="10">
    <source>
        <dbReference type="SAM" id="Phobius"/>
    </source>
</evidence>
<evidence type="ECO:0000313" key="13">
    <source>
        <dbReference type="EMBL" id="MDW0109276.1"/>
    </source>
</evidence>
<evidence type="ECO:0000256" key="9">
    <source>
        <dbReference type="PROSITE-ProRule" id="PRU10141"/>
    </source>
</evidence>
<sequence>MMGNRIGDRYDIIGTIGEGGMSKVYLAHDLILDRDVAIKVLNYDFANEEELKRRFQREALSATSLTHPNIVNIYDVGEEGELHYLVMEYVKGLTLKRYIHENGPLAPDQAIPIMLQLVAAISNAHHNGIIHRDVKPQNILMDEEGTVKITDFGIAMALTATSHTKTNSVLGTVHYLSPEQARGGMATKKSDIYSLGIVFYELLTGKLPFSAESAVAVALKHLQEETPSVRADFPAIPQSVENIILKATTKDARHRYVSADEMYEDLLTALDANRVNEEKFVIPFDEDETMAIPVIKNAPRLMDSEETVRITPVQTEKTAPQAAEEPAKKKRKKWPIFVGLLLTAAAVISILFLTGVFDQKVTVPDVLGKDEADAIAMLEESGFVVDDKVPQPSEEYEKGEVFRTIPEANKERDKGSAVKLYISTGKETMSFSDYTGREYSSVKERLETYEFKSIEANEIYDDELEGTILKQDPDPDTEVVPGETDVVFTVSKGPELKTVESLIGYTDDQINEYATSSGFNIEVVKQSNSDTIPAGQVMKQDPSSGQSLPIGSKINVTVSKGPAQKPVKLYVKSVKIPYQIAEETDPPDGEDDTDGEKEKVPQTVRIYIQDREHSMTDPIEEFEITEDTEKQITVELEEGQRGGYRILRDTTVIEEKTFDYKDIQ</sequence>
<evidence type="ECO:0000256" key="4">
    <source>
        <dbReference type="ARBA" id="ARBA00022741"/>
    </source>
</evidence>
<dbReference type="PROSITE" id="PS00107">
    <property type="entry name" value="PROTEIN_KINASE_ATP"/>
    <property type="match status" value="1"/>
</dbReference>
<name>A0ABU4FX35_9BACL</name>
<dbReference type="GO" id="GO:0016301">
    <property type="term" value="F:kinase activity"/>
    <property type="evidence" value="ECO:0007669"/>
    <property type="project" value="UniProtKB-KW"/>
</dbReference>
<dbReference type="EC" id="2.7.11.1" evidence="1"/>
<keyword evidence="14" id="KW-1185">Reference proteome</keyword>
<feature type="domain" description="PASTA" evidence="12">
    <location>
        <begin position="425"/>
        <end position="492"/>
    </location>
</feature>
<evidence type="ECO:0000256" key="8">
    <source>
        <dbReference type="ARBA" id="ARBA00048679"/>
    </source>
</evidence>
<dbReference type="PANTHER" id="PTHR43289">
    <property type="entry name" value="MITOGEN-ACTIVATED PROTEIN KINASE KINASE KINASE 20-RELATED"/>
    <property type="match status" value="1"/>
</dbReference>
<accession>A0ABU4FX35</accession>
<evidence type="ECO:0000256" key="3">
    <source>
        <dbReference type="ARBA" id="ARBA00022679"/>
    </source>
</evidence>
<feature type="domain" description="PASTA" evidence="12">
    <location>
        <begin position="493"/>
        <end position="560"/>
    </location>
</feature>
<proteinExistence type="predicted"/>
<dbReference type="InterPro" id="IPR011009">
    <property type="entry name" value="Kinase-like_dom_sf"/>
</dbReference>
<dbReference type="Pfam" id="PF00069">
    <property type="entry name" value="Pkinase"/>
    <property type="match status" value="1"/>
</dbReference>
<dbReference type="Proteomes" id="UP001280629">
    <property type="component" value="Unassembled WGS sequence"/>
</dbReference>
<protein>
    <recommendedName>
        <fullName evidence="1">non-specific serine/threonine protein kinase</fullName>
        <ecNumber evidence="1">2.7.11.1</ecNumber>
    </recommendedName>
</protein>
<dbReference type="PROSITE" id="PS50011">
    <property type="entry name" value="PROTEIN_KINASE_DOM"/>
    <property type="match status" value="1"/>
</dbReference>
<keyword evidence="6 9" id="KW-0067">ATP-binding</keyword>
<dbReference type="EMBL" id="JAUBDH010000002">
    <property type="protein sequence ID" value="MDW0109276.1"/>
    <property type="molecule type" value="Genomic_DNA"/>
</dbReference>
<dbReference type="Gene3D" id="1.10.510.10">
    <property type="entry name" value="Transferase(Phosphotransferase) domain 1"/>
    <property type="match status" value="1"/>
</dbReference>
<feature type="transmembrane region" description="Helical" evidence="10">
    <location>
        <begin position="336"/>
        <end position="357"/>
    </location>
</feature>
<evidence type="ECO:0000256" key="5">
    <source>
        <dbReference type="ARBA" id="ARBA00022777"/>
    </source>
</evidence>
<dbReference type="InterPro" id="IPR000719">
    <property type="entry name" value="Prot_kinase_dom"/>
</dbReference>
<evidence type="ECO:0000259" key="11">
    <source>
        <dbReference type="PROSITE" id="PS50011"/>
    </source>
</evidence>
<feature type="domain" description="PASTA" evidence="12">
    <location>
        <begin position="357"/>
        <end position="424"/>
    </location>
</feature>
<feature type="domain" description="Protein kinase" evidence="11">
    <location>
        <begin position="10"/>
        <end position="267"/>
    </location>
</feature>
<dbReference type="Gene3D" id="3.30.10.20">
    <property type="match status" value="3"/>
</dbReference>
<organism evidence="13 14">
    <name type="scientific">Sporosarcina aquimarina</name>
    <dbReference type="NCBI Taxonomy" id="114975"/>
    <lineage>
        <taxon>Bacteria</taxon>
        <taxon>Bacillati</taxon>
        <taxon>Bacillota</taxon>
        <taxon>Bacilli</taxon>
        <taxon>Bacillales</taxon>
        <taxon>Caryophanaceae</taxon>
        <taxon>Sporosarcina</taxon>
    </lineage>
</organism>
<dbReference type="NCBIfam" id="NF033483">
    <property type="entry name" value="PknB_PASTA_kin"/>
    <property type="match status" value="1"/>
</dbReference>
<dbReference type="PROSITE" id="PS51178">
    <property type="entry name" value="PASTA"/>
    <property type="match status" value="3"/>
</dbReference>
<dbReference type="PANTHER" id="PTHR43289:SF34">
    <property type="entry name" value="SERINE_THREONINE-PROTEIN KINASE YBDM-RELATED"/>
    <property type="match status" value="1"/>
</dbReference>
<reference evidence="13 14" key="1">
    <citation type="submission" date="2023-06" db="EMBL/GenBank/DDBJ databases">
        <title>Sporosarcina sp. nov., isolated from Korean traditional fermented seafood 'Jeotgal'.</title>
        <authorList>
            <person name="Yang A.-I."/>
            <person name="Shin N.-R."/>
        </authorList>
    </citation>
    <scope>NUCLEOTIDE SEQUENCE [LARGE SCALE GENOMIC DNA]</scope>
    <source>
        <strain evidence="13 14">KCTC3840</strain>
    </source>
</reference>
<dbReference type="Gene3D" id="3.30.200.20">
    <property type="entry name" value="Phosphorylase Kinase, domain 1"/>
    <property type="match status" value="1"/>
</dbReference>
<gene>
    <name evidence="13" type="primary">pknB</name>
    <name evidence="13" type="ORF">QT716_04315</name>
</gene>